<gene>
    <name evidence="2" type="ORF">EYF80_047802</name>
</gene>
<sequence length="64" mass="7058">MASTAPHSHHCAVLTEVHDCSERNEAKVYTSEGAPRMATADWKVASSDRDTGRQLMERSAIRNS</sequence>
<dbReference type="EMBL" id="SRLO01001066">
    <property type="protein sequence ID" value="TNN42028.1"/>
    <property type="molecule type" value="Genomic_DNA"/>
</dbReference>
<feature type="compositionally biased region" description="Basic and acidic residues" evidence="1">
    <location>
        <begin position="46"/>
        <end position="64"/>
    </location>
</feature>
<keyword evidence="3" id="KW-1185">Reference proteome</keyword>
<evidence type="ECO:0000313" key="2">
    <source>
        <dbReference type="EMBL" id="TNN42028.1"/>
    </source>
</evidence>
<organism evidence="2 3">
    <name type="scientific">Liparis tanakae</name>
    <name type="common">Tanaka's snailfish</name>
    <dbReference type="NCBI Taxonomy" id="230148"/>
    <lineage>
        <taxon>Eukaryota</taxon>
        <taxon>Metazoa</taxon>
        <taxon>Chordata</taxon>
        <taxon>Craniata</taxon>
        <taxon>Vertebrata</taxon>
        <taxon>Euteleostomi</taxon>
        <taxon>Actinopterygii</taxon>
        <taxon>Neopterygii</taxon>
        <taxon>Teleostei</taxon>
        <taxon>Neoteleostei</taxon>
        <taxon>Acanthomorphata</taxon>
        <taxon>Eupercaria</taxon>
        <taxon>Perciformes</taxon>
        <taxon>Cottioidei</taxon>
        <taxon>Cottales</taxon>
        <taxon>Liparidae</taxon>
        <taxon>Liparis</taxon>
    </lineage>
</organism>
<feature type="region of interest" description="Disordered" evidence="1">
    <location>
        <begin position="42"/>
        <end position="64"/>
    </location>
</feature>
<comment type="caution">
    <text evidence="2">The sequence shown here is derived from an EMBL/GenBank/DDBJ whole genome shotgun (WGS) entry which is preliminary data.</text>
</comment>
<evidence type="ECO:0000313" key="3">
    <source>
        <dbReference type="Proteomes" id="UP000314294"/>
    </source>
</evidence>
<evidence type="ECO:0000256" key="1">
    <source>
        <dbReference type="SAM" id="MobiDB-lite"/>
    </source>
</evidence>
<accession>A0A4Z2FLL1</accession>
<dbReference type="AlphaFoldDB" id="A0A4Z2FLL1"/>
<protein>
    <submittedName>
        <fullName evidence="2">Uncharacterized protein</fullName>
    </submittedName>
</protein>
<proteinExistence type="predicted"/>
<reference evidence="2 3" key="1">
    <citation type="submission" date="2019-03" db="EMBL/GenBank/DDBJ databases">
        <title>First draft genome of Liparis tanakae, snailfish: a comprehensive survey of snailfish specific genes.</title>
        <authorList>
            <person name="Kim W."/>
            <person name="Song I."/>
            <person name="Jeong J.-H."/>
            <person name="Kim D."/>
            <person name="Kim S."/>
            <person name="Ryu S."/>
            <person name="Song J.Y."/>
            <person name="Lee S.K."/>
        </authorList>
    </citation>
    <scope>NUCLEOTIDE SEQUENCE [LARGE SCALE GENOMIC DNA]</scope>
    <source>
        <tissue evidence="2">Muscle</tissue>
    </source>
</reference>
<name>A0A4Z2FLL1_9TELE</name>
<dbReference type="Proteomes" id="UP000314294">
    <property type="component" value="Unassembled WGS sequence"/>
</dbReference>